<evidence type="ECO:0000313" key="2">
    <source>
        <dbReference type="Proteomes" id="UP000255467"/>
    </source>
</evidence>
<sequence>MNDAENDDYAHSKAAEHARLDKARRLAAYVWLRDISSAELRELPMAQLRKLAREAGVNPPGSEETWQVVARLLDAKDAWATRHPDHPAARRSHADEKITWVKPPVKPWVTGEH</sequence>
<dbReference type="AlphaFoldDB" id="A0A378YKW8"/>
<gene>
    <name evidence="1" type="ORF">NCTC1934_03196</name>
</gene>
<dbReference type="OrthoDB" id="4558385at2"/>
<dbReference type="EMBL" id="UGRY01000002">
    <property type="protein sequence ID" value="SUA77822.1"/>
    <property type="molecule type" value="Genomic_DNA"/>
</dbReference>
<dbReference type="STRING" id="1406858.GCA_000710895_05003"/>
<dbReference type="Proteomes" id="UP000255467">
    <property type="component" value="Unassembled WGS sequence"/>
</dbReference>
<keyword evidence="2" id="KW-1185">Reference proteome</keyword>
<proteinExistence type="predicted"/>
<organism evidence="1 2">
    <name type="scientific">Nocardia otitidiscaviarum</name>
    <dbReference type="NCBI Taxonomy" id="1823"/>
    <lineage>
        <taxon>Bacteria</taxon>
        <taxon>Bacillati</taxon>
        <taxon>Actinomycetota</taxon>
        <taxon>Actinomycetes</taxon>
        <taxon>Mycobacteriales</taxon>
        <taxon>Nocardiaceae</taxon>
        <taxon>Nocardia</taxon>
    </lineage>
</organism>
<accession>A0A378YKW8</accession>
<reference evidence="1 2" key="1">
    <citation type="submission" date="2018-06" db="EMBL/GenBank/DDBJ databases">
        <authorList>
            <consortium name="Pathogen Informatics"/>
            <person name="Doyle S."/>
        </authorList>
    </citation>
    <scope>NUCLEOTIDE SEQUENCE [LARGE SCALE GENOMIC DNA]</scope>
    <source>
        <strain evidence="1 2">NCTC1934</strain>
    </source>
</reference>
<name>A0A378YKW8_9NOCA</name>
<dbReference type="RefSeq" id="WP_039810972.1">
    <property type="nucleotide sequence ID" value="NZ_JADLRH010000014.1"/>
</dbReference>
<evidence type="ECO:0000313" key="1">
    <source>
        <dbReference type="EMBL" id="SUA77822.1"/>
    </source>
</evidence>
<protein>
    <submittedName>
        <fullName evidence="1">Uncharacterized protein</fullName>
    </submittedName>
</protein>